<accession>A0A136IUF5</accession>
<proteinExistence type="predicted"/>
<feature type="compositionally biased region" description="Basic and acidic residues" evidence="2">
    <location>
        <begin position="27"/>
        <end position="38"/>
    </location>
</feature>
<dbReference type="STRING" id="196109.A0A136IUF5"/>
<sequence length="226" mass="26029">MASDNENLMQEKSRLNGLLATQQTLQNERELSEAESKRRQQTRIENLESELTATKRKLSEETEEAKKAQLRKEFDSQQSQKRIDELTSNLSQIREELVATKTTRDHLQSRVDGLSIELRSAEERAERLQPRPTPRPGSMAASTQQGQTDADERIQGLIHEVTDLKRDLELTQAQLENAKEQVDRYKELSQASEEELERMNSAQEQYNQEIEASFATKDATIKELEQ</sequence>
<feature type="compositionally biased region" description="Basic and acidic residues" evidence="2">
    <location>
        <begin position="57"/>
        <end position="83"/>
    </location>
</feature>
<evidence type="ECO:0008006" key="5">
    <source>
        <dbReference type="Google" id="ProtNLM"/>
    </source>
</evidence>
<evidence type="ECO:0000313" key="4">
    <source>
        <dbReference type="Proteomes" id="UP000070501"/>
    </source>
</evidence>
<feature type="region of interest" description="Disordered" evidence="2">
    <location>
        <begin position="1"/>
        <end position="83"/>
    </location>
</feature>
<evidence type="ECO:0000256" key="1">
    <source>
        <dbReference type="SAM" id="Coils"/>
    </source>
</evidence>
<dbReference type="GO" id="GO:0017056">
    <property type="term" value="F:structural constituent of nuclear pore"/>
    <property type="evidence" value="ECO:0007669"/>
    <property type="project" value="TreeGrafter"/>
</dbReference>
<dbReference type="PANTHER" id="PTHR18898">
    <property type="entry name" value="NUCLEOPROTEIN TPR-RELATED"/>
    <property type="match status" value="1"/>
</dbReference>
<feature type="region of interest" description="Disordered" evidence="2">
    <location>
        <begin position="118"/>
        <end position="150"/>
    </location>
</feature>
<keyword evidence="1" id="KW-0175">Coiled coil</keyword>
<reference evidence="4" key="1">
    <citation type="submission" date="2016-02" db="EMBL/GenBank/DDBJ databases">
        <title>Draft genome sequence of Microdochium bolleyi, a fungal endophyte of beachgrass.</title>
        <authorList>
            <consortium name="DOE Joint Genome Institute"/>
            <person name="David A.S."/>
            <person name="May G."/>
            <person name="Haridas S."/>
            <person name="Lim J."/>
            <person name="Wang M."/>
            <person name="Labutti K."/>
            <person name="Lipzen A."/>
            <person name="Barry K."/>
            <person name="Grigoriev I.V."/>
        </authorList>
    </citation>
    <scope>NUCLEOTIDE SEQUENCE [LARGE SCALE GENOMIC DNA]</scope>
    <source>
        <strain evidence="4">J235TASD1</strain>
    </source>
</reference>
<dbReference type="InParanoid" id="A0A136IUF5"/>
<organism evidence="3 4">
    <name type="scientific">Microdochium bolleyi</name>
    <dbReference type="NCBI Taxonomy" id="196109"/>
    <lineage>
        <taxon>Eukaryota</taxon>
        <taxon>Fungi</taxon>
        <taxon>Dikarya</taxon>
        <taxon>Ascomycota</taxon>
        <taxon>Pezizomycotina</taxon>
        <taxon>Sordariomycetes</taxon>
        <taxon>Xylariomycetidae</taxon>
        <taxon>Xylariales</taxon>
        <taxon>Microdochiaceae</taxon>
        <taxon>Microdochium</taxon>
    </lineage>
</organism>
<keyword evidence="4" id="KW-1185">Reference proteome</keyword>
<dbReference type="PANTHER" id="PTHR18898:SF2">
    <property type="entry name" value="NUCLEOPROTEIN TPR"/>
    <property type="match status" value="1"/>
</dbReference>
<feature type="compositionally biased region" description="Basic and acidic residues" evidence="2">
    <location>
        <begin position="119"/>
        <end position="129"/>
    </location>
</feature>
<dbReference type="Proteomes" id="UP000070501">
    <property type="component" value="Unassembled WGS sequence"/>
</dbReference>
<protein>
    <recommendedName>
        <fullName evidence="5">Tropomyosin</fullName>
    </recommendedName>
</protein>
<dbReference type="OrthoDB" id="343070at2759"/>
<dbReference type="GO" id="GO:0005643">
    <property type="term" value="C:nuclear pore"/>
    <property type="evidence" value="ECO:0007669"/>
    <property type="project" value="TreeGrafter"/>
</dbReference>
<name>A0A136IUF5_9PEZI</name>
<evidence type="ECO:0000256" key="2">
    <source>
        <dbReference type="SAM" id="MobiDB-lite"/>
    </source>
</evidence>
<dbReference type="AlphaFoldDB" id="A0A136IUF5"/>
<feature type="coiled-coil region" evidence="1">
    <location>
        <begin position="154"/>
        <end position="212"/>
    </location>
</feature>
<dbReference type="GO" id="GO:0006406">
    <property type="term" value="P:mRNA export from nucleus"/>
    <property type="evidence" value="ECO:0007669"/>
    <property type="project" value="TreeGrafter"/>
</dbReference>
<feature type="non-terminal residue" evidence="3">
    <location>
        <position position="226"/>
    </location>
</feature>
<gene>
    <name evidence="3" type="ORF">Micbo1qcDRAFT_166588</name>
</gene>
<dbReference type="EMBL" id="KQ964258">
    <property type="protein sequence ID" value="KXJ88542.1"/>
    <property type="molecule type" value="Genomic_DNA"/>
</dbReference>
<evidence type="ECO:0000313" key="3">
    <source>
        <dbReference type="EMBL" id="KXJ88542.1"/>
    </source>
</evidence>